<dbReference type="InterPro" id="IPR018281">
    <property type="entry name" value="Ribosomal_eS1_CS"/>
</dbReference>
<keyword evidence="5 17" id="KW-0378">Hydrolase</keyword>
<name>A0A4U0VBC9_9PEZI</name>
<evidence type="ECO:0000256" key="16">
    <source>
        <dbReference type="HAMAP-Rule" id="MF_03122"/>
    </source>
</evidence>
<dbReference type="EC" id="3.6.1.66" evidence="17"/>
<feature type="binding site" evidence="17">
    <location>
        <begin position="277"/>
        <end position="282"/>
    </location>
    <ligand>
        <name>ITP</name>
        <dbReference type="ChEBI" id="CHEBI:61402"/>
    </ligand>
</feature>
<comment type="subunit">
    <text evidence="17">Homodimer.</text>
</comment>
<comment type="similarity">
    <text evidence="16 18">Belongs to the eukaryotic ribosomal protein eS1 family.</text>
</comment>
<dbReference type="OrthoDB" id="9834376at2759"/>
<gene>
    <name evidence="16" type="primary">RPS1</name>
    <name evidence="20" type="ORF">B0A54_03044</name>
</gene>
<dbReference type="GO" id="GO:0035870">
    <property type="term" value="F:dITP diphosphatase activity"/>
    <property type="evidence" value="ECO:0007669"/>
    <property type="project" value="UniProtKB-UniRule"/>
</dbReference>
<evidence type="ECO:0000256" key="6">
    <source>
        <dbReference type="ARBA" id="ARBA00022842"/>
    </source>
</evidence>
<evidence type="ECO:0000256" key="17">
    <source>
        <dbReference type="HAMAP-Rule" id="MF_03148"/>
    </source>
</evidence>
<dbReference type="GO" id="GO:0046872">
    <property type="term" value="F:metal ion binding"/>
    <property type="evidence" value="ECO:0007669"/>
    <property type="project" value="UniProtKB-KW"/>
</dbReference>
<comment type="cofactor">
    <cofactor evidence="17">
        <name>Mg(2+)</name>
        <dbReference type="ChEBI" id="CHEBI:18420"/>
    </cofactor>
    <cofactor evidence="17">
        <name>Mn(2+)</name>
        <dbReference type="ChEBI" id="CHEBI:29035"/>
    </cofactor>
    <text evidence="17">Binds 1 divalent metal cation per subunit; can use either Mg(2+) or Mn(2+).</text>
</comment>
<feature type="binding site" evidence="17">
    <location>
        <position position="318"/>
    </location>
    <ligand>
        <name>ITP</name>
        <dbReference type="ChEBI" id="CHEBI:61402"/>
    </ligand>
</feature>
<keyword evidence="6 17" id="KW-0460">Magnesium</keyword>
<dbReference type="GO" id="GO:0036220">
    <property type="term" value="F:ITP diphosphatase activity"/>
    <property type="evidence" value="ECO:0007669"/>
    <property type="project" value="UniProtKB-UniRule"/>
</dbReference>
<comment type="subcellular location">
    <subcellularLocation>
        <location evidence="17">Cytoplasm</location>
    </subcellularLocation>
    <subcellularLocation>
        <location evidence="17">Nucleus</location>
    </subcellularLocation>
</comment>
<evidence type="ECO:0000313" key="21">
    <source>
        <dbReference type="Proteomes" id="UP000310066"/>
    </source>
</evidence>
<evidence type="ECO:0000256" key="5">
    <source>
        <dbReference type="ARBA" id="ARBA00022801"/>
    </source>
</evidence>
<dbReference type="STRING" id="329885.A0A4U0VBC9"/>
<feature type="binding site" evidence="17">
    <location>
        <position position="306"/>
    </location>
    <ligand>
        <name>Mg(2+)</name>
        <dbReference type="ChEBI" id="CHEBI:18420"/>
    </ligand>
</feature>
<comment type="catalytic activity">
    <reaction evidence="17">
        <text>XTP + H2O = XMP + diphosphate + H(+)</text>
        <dbReference type="Rhea" id="RHEA:28610"/>
        <dbReference type="ChEBI" id="CHEBI:15377"/>
        <dbReference type="ChEBI" id="CHEBI:15378"/>
        <dbReference type="ChEBI" id="CHEBI:33019"/>
        <dbReference type="ChEBI" id="CHEBI:57464"/>
        <dbReference type="ChEBI" id="CHEBI:61314"/>
        <dbReference type="EC" id="3.6.1.66"/>
    </reaction>
</comment>
<dbReference type="InterPro" id="IPR001593">
    <property type="entry name" value="Ribosomal_eS1"/>
</dbReference>
<dbReference type="GO" id="GO:0005634">
    <property type="term" value="C:nucleus"/>
    <property type="evidence" value="ECO:0007669"/>
    <property type="project" value="UniProtKB-SubCell"/>
</dbReference>
<evidence type="ECO:0000256" key="19">
    <source>
        <dbReference type="RuleBase" id="RU003781"/>
    </source>
</evidence>
<comment type="catalytic activity">
    <reaction evidence="15">
        <text>N(6)-hydroxy-dATP + H2O = N(6)-hydroxy-dAMP + diphosphate + H(+)</text>
        <dbReference type="Rhea" id="RHEA:83971"/>
        <dbReference type="ChEBI" id="CHEBI:15377"/>
        <dbReference type="ChEBI" id="CHEBI:15378"/>
        <dbReference type="ChEBI" id="CHEBI:33019"/>
        <dbReference type="ChEBI" id="CHEBI:233529"/>
        <dbReference type="ChEBI" id="CHEBI:233530"/>
    </reaction>
    <physiologicalReaction direction="left-to-right" evidence="15">
        <dbReference type="Rhea" id="RHEA:83972"/>
    </physiologicalReaction>
</comment>
<dbReference type="GO" id="GO:0009117">
    <property type="term" value="P:nucleotide metabolic process"/>
    <property type="evidence" value="ECO:0007669"/>
    <property type="project" value="UniProtKB-KW"/>
</dbReference>
<keyword evidence="2 16" id="KW-0963">Cytoplasm</keyword>
<dbReference type="Gene3D" id="3.90.950.10">
    <property type="match status" value="1"/>
</dbReference>
<feature type="binding site" evidence="17">
    <location>
        <begin position="334"/>
        <end position="335"/>
    </location>
    <ligand>
        <name>ITP</name>
        <dbReference type="ChEBI" id="CHEBI:61402"/>
    </ligand>
</feature>
<evidence type="ECO:0000256" key="8">
    <source>
        <dbReference type="ARBA" id="ARBA00022990"/>
    </source>
</evidence>
<dbReference type="Proteomes" id="UP000310066">
    <property type="component" value="Unassembled WGS sequence"/>
</dbReference>
<comment type="caution">
    <text evidence="20">The sequence shown here is derived from an EMBL/GenBank/DDBJ whole genome shotgun (WGS) entry which is preliminary data.</text>
</comment>
<keyword evidence="8 16" id="KW-0007">Acetylation</keyword>
<dbReference type="InterPro" id="IPR029001">
    <property type="entry name" value="ITPase-like_fam"/>
</dbReference>
<comment type="function">
    <text evidence="12">Pyrophosphatase that hydrolyzes the non-canonical purine nucleotides inosine triphosphate (ITP), deoxyinosine triphosphate (dITP) as well as 2'-deoxy-N-6-hydroxylaminopurine triphosphate (dHAPTP) and xanthosine 5'-triphosphate (XTP) to their respective monophosphate derivatives. The enzyme does not distinguish between the deoxy- and ribose forms. Probably excludes non-canonical purines from RNA and DNA precursor pools, thus preventing their incorporation into RNA and DNA and avoiding chromosomal lesions.</text>
</comment>
<evidence type="ECO:0000256" key="9">
    <source>
        <dbReference type="ARBA" id="ARBA00023080"/>
    </source>
</evidence>
<protein>
    <recommendedName>
        <fullName evidence="16 17">Multifunctional fusion protein</fullName>
    </recommendedName>
    <domain>
        <recommendedName>
            <fullName evidence="17">Inosine triphosphate pyrophosphatase</fullName>
            <shortName evidence="17">ITPase</shortName>
            <shortName evidence="17">Inosine triphosphatase</shortName>
            <ecNumber evidence="17">3.6.1.66</ecNumber>
        </recommendedName>
        <alternativeName>
            <fullName evidence="17">Non-canonical purine NTP pyrophosphatase</fullName>
        </alternativeName>
        <alternativeName>
            <fullName evidence="17">Non-standard purine NTP pyrophosphatase</fullName>
        </alternativeName>
        <alternativeName>
            <fullName evidence="17">Nucleoside-triphosphate diphosphatase</fullName>
        </alternativeName>
        <alternativeName>
            <fullName evidence="17">Nucleoside-triphosphate pyrophosphatase</fullName>
            <shortName evidence="17">NTPase</shortName>
        </alternativeName>
        <alternativeName>
            <fullName evidence="17">XTP/dITP diphosphatase</fullName>
        </alternativeName>
    </domain>
    <domain>
        <recommendedName>
            <fullName evidence="16">Small ribosomal subunit protein eS1</fullName>
        </recommendedName>
    </domain>
</protein>
<feature type="binding site" evidence="17">
    <location>
        <begin position="410"/>
        <end position="413"/>
    </location>
    <ligand>
        <name>ITP</name>
        <dbReference type="ChEBI" id="CHEBI:61402"/>
    </ligand>
</feature>
<dbReference type="InterPro" id="IPR027500">
    <property type="entry name" value="Ribosomal_eS1_euk"/>
</dbReference>
<evidence type="ECO:0000256" key="3">
    <source>
        <dbReference type="ARBA" id="ARBA00022723"/>
    </source>
</evidence>
<evidence type="ECO:0000256" key="2">
    <source>
        <dbReference type="ARBA" id="ARBA00022490"/>
    </source>
</evidence>
<reference evidence="20 21" key="1">
    <citation type="submission" date="2017-03" db="EMBL/GenBank/DDBJ databases">
        <title>Genomes of endolithic fungi from Antarctica.</title>
        <authorList>
            <person name="Coleine C."/>
            <person name="Masonjones S."/>
            <person name="Stajich J.E."/>
        </authorList>
    </citation>
    <scope>NUCLEOTIDE SEQUENCE [LARGE SCALE GENOMIC DNA]</scope>
    <source>
        <strain evidence="20 21">CCFEE 5311</strain>
    </source>
</reference>
<feature type="modified residue" description="N-acetylalanine; partial" evidence="16">
    <location>
        <position position="2"/>
    </location>
</feature>
<feature type="binding site" evidence="17">
    <location>
        <begin position="436"/>
        <end position="437"/>
    </location>
    <ligand>
        <name>ITP</name>
        <dbReference type="ChEBI" id="CHEBI:61402"/>
    </ligand>
</feature>
<keyword evidence="9 17" id="KW-0546">Nucleotide metabolism</keyword>
<dbReference type="GO" id="GO:0022627">
    <property type="term" value="C:cytosolic small ribosomal subunit"/>
    <property type="evidence" value="ECO:0007669"/>
    <property type="project" value="UniProtKB-UniRule"/>
</dbReference>
<dbReference type="CDD" id="cd00515">
    <property type="entry name" value="HAM1"/>
    <property type="match status" value="1"/>
</dbReference>
<evidence type="ECO:0000256" key="4">
    <source>
        <dbReference type="ARBA" id="ARBA00022741"/>
    </source>
</evidence>
<comment type="catalytic activity">
    <reaction evidence="14">
        <text>dITP + H2O = dIMP + diphosphate + H(+)</text>
        <dbReference type="Rhea" id="RHEA:28342"/>
        <dbReference type="ChEBI" id="CHEBI:15377"/>
        <dbReference type="ChEBI" id="CHEBI:15378"/>
        <dbReference type="ChEBI" id="CHEBI:33019"/>
        <dbReference type="ChEBI" id="CHEBI:61194"/>
        <dbReference type="ChEBI" id="CHEBI:61382"/>
        <dbReference type="EC" id="3.6.1.66"/>
    </reaction>
    <physiologicalReaction direction="left-to-right" evidence="14">
        <dbReference type="Rhea" id="RHEA:28343"/>
    </physiologicalReaction>
</comment>
<dbReference type="GO" id="GO:0009204">
    <property type="term" value="P:deoxyribonucleoside triphosphate catabolic process"/>
    <property type="evidence" value="ECO:0007669"/>
    <property type="project" value="UniProtKB-UniRule"/>
</dbReference>
<dbReference type="SMART" id="SM01397">
    <property type="entry name" value="Ribosomal_S3Ae"/>
    <property type="match status" value="1"/>
</dbReference>
<dbReference type="Pfam" id="PF01725">
    <property type="entry name" value="Ham1p_like"/>
    <property type="match status" value="1"/>
</dbReference>
<evidence type="ECO:0000256" key="10">
    <source>
        <dbReference type="ARBA" id="ARBA00023211"/>
    </source>
</evidence>
<evidence type="ECO:0000256" key="13">
    <source>
        <dbReference type="ARBA" id="ARBA00093218"/>
    </source>
</evidence>
<keyword evidence="7 16" id="KW-0689">Ribosomal protein</keyword>
<comment type="function">
    <text evidence="17">Pyrophosphatase that hydrolyzes non-canonical purine nucleotides such as inosine triphosphate (ITP), deoxyinosine triphosphate (dITP) or xanthosine 5'-triphosphate (XTP) to their respective monophosphate derivatives. The enzyme does not distinguish between the deoxy- and ribose forms. Probably excludes non-canonical purines from RNA and DNA precursor pools, thus preventing their incorporation into RNA and DNA and avoiding chromosomal lesions.</text>
</comment>
<dbReference type="Pfam" id="PF01015">
    <property type="entry name" value="Ribosomal_S3Ae"/>
    <property type="match status" value="1"/>
</dbReference>
<feature type="binding site" evidence="17">
    <location>
        <position position="431"/>
    </location>
    <ligand>
        <name>ITP</name>
        <dbReference type="ChEBI" id="CHEBI:61402"/>
    </ligand>
</feature>
<evidence type="ECO:0000256" key="11">
    <source>
        <dbReference type="ARBA" id="ARBA00023274"/>
    </source>
</evidence>
<dbReference type="HAMAP" id="MF_03122">
    <property type="entry name" value="Ribosomal_eS1_euk"/>
    <property type="match status" value="1"/>
</dbReference>
<keyword evidence="3 17" id="KW-0479">Metal-binding</keyword>
<evidence type="ECO:0000256" key="18">
    <source>
        <dbReference type="RuleBase" id="RU000668"/>
    </source>
</evidence>
<evidence type="ECO:0000256" key="1">
    <source>
        <dbReference type="ARBA" id="ARBA00008023"/>
    </source>
</evidence>
<dbReference type="InterPro" id="IPR002637">
    <property type="entry name" value="RdgB/HAM1"/>
</dbReference>
<dbReference type="PROSITE" id="PS01191">
    <property type="entry name" value="RIBOSOMAL_S3AE"/>
    <property type="match status" value="1"/>
</dbReference>
<dbReference type="HAMAP" id="MF_03148">
    <property type="entry name" value="HAM1_NTPase"/>
    <property type="match status" value="1"/>
</dbReference>
<feature type="initiator methionine" description="Removed" evidence="16">
    <location>
        <position position="1"/>
    </location>
</feature>
<evidence type="ECO:0000256" key="15">
    <source>
        <dbReference type="ARBA" id="ARBA00093271"/>
    </source>
</evidence>
<feature type="binding site" evidence="17">
    <location>
        <position position="334"/>
    </location>
    <ligand>
        <name>Mg(2+)</name>
        <dbReference type="ChEBI" id="CHEBI:18420"/>
    </ligand>
</feature>
<dbReference type="GO" id="GO:0036222">
    <property type="term" value="F:XTP diphosphatase activity"/>
    <property type="evidence" value="ECO:0007669"/>
    <property type="project" value="UniProtKB-UniRule"/>
</dbReference>
<evidence type="ECO:0000313" key="20">
    <source>
        <dbReference type="EMBL" id="TKA46237.1"/>
    </source>
</evidence>
<comment type="similarity">
    <text evidence="1 17 19">Belongs to the HAM1 NTPase family.</text>
</comment>
<dbReference type="FunFam" id="3.90.950.10:FF:000003">
    <property type="entry name" value="Inosine triphosphate pyrophosphatase"/>
    <property type="match status" value="1"/>
</dbReference>
<keyword evidence="4 17" id="KW-0547">Nucleotide-binding</keyword>
<proteinExistence type="inferred from homology"/>
<organism evidence="20 21">
    <name type="scientific">Friedmanniomyces endolithicus</name>
    <dbReference type="NCBI Taxonomy" id="329885"/>
    <lineage>
        <taxon>Eukaryota</taxon>
        <taxon>Fungi</taxon>
        <taxon>Dikarya</taxon>
        <taxon>Ascomycota</taxon>
        <taxon>Pezizomycotina</taxon>
        <taxon>Dothideomycetes</taxon>
        <taxon>Dothideomycetidae</taxon>
        <taxon>Mycosphaerellales</taxon>
        <taxon>Teratosphaeriaceae</taxon>
        <taxon>Friedmanniomyces</taxon>
    </lineage>
</organism>
<dbReference type="NCBIfam" id="TIGR00042">
    <property type="entry name" value="RdgB/HAM1 family non-canonical purine NTP pyrophosphatase"/>
    <property type="match status" value="1"/>
</dbReference>
<dbReference type="InterPro" id="IPR027502">
    <property type="entry name" value="ITPase"/>
</dbReference>
<dbReference type="AlphaFoldDB" id="A0A4U0VBC9"/>
<dbReference type="PANTHER" id="PTHR11067">
    <property type="entry name" value="INOSINE TRIPHOSPHATE PYROPHOSPHATASE/HAM1 PROTEIN"/>
    <property type="match status" value="1"/>
</dbReference>
<evidence type="ECO:0000256" key="7">
    <source>
        <dbReference type="ARBA" id="ARBA00022980"/>
    </source>
</evidence>
<keyword evidence="10 17" id="KW-0464">Manganese</keyword>
<evidence type="ECO:0000256" key="12">
    <source>
        <dbReference type="ARBA" id="ARBA00054940"/>
    </source>
</evidence>
<evidence type="ECO:0000256" key="14">
    <source>
        <dbReference type="ARBA" id="ARBA00093255"/>
    </source>
</evidence>
<dbReference type="EMBL" id="NAJP01000009">
    <property type="protein sequence ID" value="TKA46237.1"/>
    <property type="molecule type" value="Genomic_DNA"/>
</dbReference>
<sequence>MAVGKNKRFSKGKKGLKKRTDPFARKDWFSIKAPSTFNIRDVGKTLVNRSTGLKNANDALKGRIFEVSLADLQKDEDHAFRKVKLRVDEVQGKNCLTNFHGLDFTSDKLRSLVRKWQTLIEANVVVKTTDDYLLRLFCIAFTKRRPNQIKKTTYARSSQIRAIRKKMTDIMSREASACTLSQLTTKLIPEVIGREIEKSTQGIYPLQNVHVRKVKLLKQPKFDLGNLLSLHGESTTDDSGQKVENRDFKEPEIQESHPSDRQISKAIMAPKDLNFITGNKNKLAEVQAILSPTAVNLRSQAIDLPELQGTIEEISTDKARKAAERVQGPVLVEDTCLCFNAFNELPGPYVKWFLQALGVQQFHKLLAGFDDKSAQAVCTFAYCEGPGHEPMVFQGRTDGKIVPARGPTDFGWDACFEYEGQTYAEMPKEEKNKISHRGRALAKLVEWLKQEV</sequence>
<dbReference type="GO" id="GO:0006412">
    <property type="term" value="P:translation"/>
    <property type="evidence" value="ECO:0007669"/>
    <property type="project" value="UniProtKB-UniRule"/>
</dbReference>
<keyword evidence="11 16" id="KW-0687">Ribonucleoprotein</keyword>
<comment type="subunit">
    <text evidence="16">Component of the small ribosomal subunit. Mature ribosomes consist of a small (40S) and a large (60S) subunit. The 40S subunit contains about 33 different proteins and 1 molecule of RNA (18S). The 60S subunit contains about 49 different proteins and 3 molecules of RNA (25S, 5.8S and 5S).</text>
</comment>
<accession>A0A4U0VBC9</accession>
<dbReference type="GO" id="GO:0000166">
    <property type="term" value="F:nucleotide binding"/>
    <property type="evidence" value="ECO:0007669"/>
    <property type="project" value="UniProtKB-KW"/>
</dbReference>
<dbReference type="PANTHER" id="PTHR11067:SF9">
    <property type="entry name" value="INOSINE TRIPHOSPHATE PYROPHOSPHATASE"/>
    <property type="match status" value="1"/>
</dbReference>
<dbReference type="SUPFAM" id="SSF52972">
    <property type="entry name" value="ITPase-like"/>
    <property type="match status" value="1"/>
</dbReference>
<keyword evidence="17" id="KW-0539">Nucleus</keyword>
<dbReference type="GO" id="GO:0003735">
    <property type="term" value="F:structural constituent of ribosome"/>
    <property type="evidence" value="ECO:0007669"/>
    <property type="project" value="UniProtKB-UniRule"/>
</dbReference>
<comment type="catalytic activity">
    <reaction evidence="13">
        <text>ITP + H2O = IMP + diphosphate + H(+)</text>
        <dbReference type="Rhea" id="RHEA:29399"/>
        <dbReference type="ChEBI" id="CHEBI:15377"/>
        <dbReference type="ChEBI" id="CHEBI:15378"/>
        <dbReference type="ChEBI" id="CHEBI:33019"/>
        <dbReference type="ChEBI" id="CHEBI:58053"/>
        <dbReference type="ChEBI" id="CHEBI:61402"/>
        <dbReference type="EC" id="3.6.1.66"/>
    </reaction>
    <physiologicalReaction direction="left-to-right" evidence="13">
        <dbReference type="Rhea" id="RHEA:29400"/>
    </physiologicalReaction>
</comment>